<evidence type="ECO:0000256" key="6">
    <source>
        <dbReference type="ARBA" id="ARBA00022729"/>
    </source>
</evidence>
<evidence type="ECO:0000256" key="9">
    <source>
        <dbReference type="RuleBase" id="RU361150"/>
    </source>
</evidence>
<feature type="chain" id="PRO_5028521422" description="C-C motif chemokine" evidence="9">
    <location>
        <begin position="28"/>
        <end position="96"/>
    </location>
</feature>
<protein>
    <recommendedName>
        <fullName evidence="9">C-C motif chemokine</fullName>
    </recommendedName>
</protein>
<organism evidence="11 12">
    <name type="scientific">Octodon degus</name>
    <name type="common">Degu</name>
    <name type="synonym">Sciurus degus</name>
    <dbReference type="NCBI Taxonomy" id="10160"/>
    <lineage>
        <taxon>Eukaryota</taxon>
        <taxon>Metazoa</taxon>
        <taxon>Chordata</taxon>
        <taxon>Craniata</taxon>
        <taxon>Vertebrata</taxon>
        <taxon>Euteleostomi</taxon>
        <taxon>Mammalia</taxon>
        <taxon>Eutheria</taxon>
        <taxon>Euarchontoglires</taxon>
        <taxon>Glires</taxon>
        <taxon>Rodentia</taxon>
        <taxon>Hystricomorpha</taxon>
        <taxon>Octodontidae</taxon>
        <taxon>Octodon</taxon>
    </lineage>
</organism>
<dbReference type="SMART" id="SM00199">
    <property type="entry name" value="SCY"/>
    <property type="match status" value="1"/>
</dbReference>
<evidence type="ECO:0000259" key="10">
    <source>
        <dbReference type="SMART" id="SM00199"/>
    </source>
</evidence>
<dbReference type="FunFam" id="2.40.50.40:FF:000012">
    <property type="entry name" value="C-C motif chemokine"/>
    <property type="match status" value="1"/>
</dbReference>
<dbReference type="GO" id="GO:0008009">
    <property type="term" value="F:chemokine activity"/>
    <property type="evidence" value="ECO:0007669"/>
    <property type="project" value="InterPro"/>
</dbReference>
<feature type="domain" description="Chemokine interleukin-8-like" evidence="10">
    <location>
        <begin position="29"/>
        <end position="89"/>
    </location>
</feature>
<dbReference type="PANTHER" id="PTHR12015">
    <property type="entry name" value="SMALL INDUCIBLE CYTOKINE A"/>
    <property type="match status" value="1"/>
</dbReference>
<evidence type="ECO:0000256" key="4">
    <source>
        <dbReference type="ARBA" id="ARBA00022514"/>
    </source>
</evidence>
<dbReference type="GO" id="GO:0006955">
    <property type="term" value="P:immune response"/>
    <property type="evidence" value="ECO:0007669"/>
    <property type="project" value="InterPro"/>
</dbReference>
<dbReference type="RefSeq" id="XP_023578887.1">
    <property type="nucleotide sequence ID" value="XM_023723119.1"/>
</dbReference>
<dbReference type="Pfam" id="PF00048">
    <property type="entry name" value="IL8"/>
    <property type="match status" value="1"/>
</dbReference>
<evidence type="ECO:0000256" key="5">
    <source>
        <dbReference type="ARBA" id="ARBA00022525"/>
    </source>
</evidence>
<keyword evidence="7" id="KW-1015">Disulfide bond</keyword>
<comment type="subcellular location">
    <subcellularLocation>
        <location evidence="1 9">Secreted</location>
    </subcellularLocation>
</comment>
<dbReference type="GO" id="GO:0006954">
    <property type="term" value="P:inflammatory response"/>
    <property type="evidence" value="ECO:0007669"/>
    <property type="project" value="UniProtKB-KW"/>
</dbReference>
<dbReference type="InterPro" id="IPR001811">
    <property type="entry name" value="Chemokine_IL8-like_dom"/>
</dbReference>
<feature type="signal peptide" evidence="9">
    <location>
        <begin position="1"/>
        <end position="27"/>
    </location>
</feature>
<keyword evidence="8" id="KW-0395">Inflammatory response</keyword>
<keyword evidence="5 9" id="KW-0964">Secreted</keyword>
<dbReference type="SUPFAM" id="SSF54117">
    <property type="entry name" value="Interleukin 8-like chemokines"/>
    <property type="match status" value="1"/>
</dbReference>
<evidence type="ECO:0000313" key="11">
    <source>
        <dbReference type="Proteomes" id="UP000515203"/>
    </source>
</evidence>
<reference evidence="12" key="1">
    <citation type="submission" date="2025-08" db="UniProtKB">
        <authorList>
            <consortium name="RefSeq"/>
        </authorList>
    </citation>
    <scope>IDENTIFICATION</scope>
</reference>
<dbReference type="InterPro" id="IPR036048">
    <property type="entry name" value="Interleukin_8-like_sf"/>
</dbReference>
<dbReference type="InterPro" id="IPR039809">
    <property type="entry name" value="Chemokine_b/g/d"/>
</dbReference>
<evidence type="ECO:0000313" key="12">
    <source>
        <dbReference type="RefSeq" id="XP_023578887.1"/>
    </source>
</evidence>
<dbReference type="InterPro" id="IPR000827">
    <property type="entry name" value="Chemokine_CC_CS"/>
</dbReference>
<dbReference type="PANTHER" id="PTHR12015:SF108">
    <property type="entry name" value="C-C MOTIF CHEMOKINE 20"/>
    <property type="match status" value="1"/>
</dbReference>
<dbReference type="CTD" id="6364"/>
<evidence type="ECO:0000256" key="3">
    <source>
        <dbReference type="ARBA" id="ARBA00022500"/>
    </source>
</evidence>
<keyword evidence="11" id="KW-1185">Reference proteome</keyword>
<dbReference type="GeneID" id="101582742"/>
<evidence type="ECO:0000256" key="2">
    <source>
        <dbReference type="ARBA" id="ARBA00010868"/>
    </source>
</evidence>
<gene>
    <name evidence="12" type="primary">Ccl20</name>
</gene>
<comment type="similarity">
    <text evidence="2 9">Belongs to the intercrine beta (chemokine CC) family.</text>
</comment>
<evidence type="ECO:0000256" key="1">
    <source>
        <dbReference type="ARBA" id="ARBA00004613"/>
    </source>
</evidence>
<dbReference type="GO" id="GO:0005615">
    <property type="term" value="C:extracellular space"/>
    <property type="evidence" value="ECO:0007669"/>
    <property type="project" value="UniProtKB-KW"/>
</dbReference>
<evidence type="ECO:0000256" key="7">
    <source>
        <dbReference type="ARBA" id="ARBA00023157"/>
    </source>
</evidence>
<keyword evidence="3 9" id="KW-0145">Chemotaxis</keyword>
<dbReference type="Gene3D" id="2.40.50.40">
    <property type="match status" value="1"/>
</dbReference>
<keyword evidence="4 9" id="KW-0202">Cytokine</keyword>
<keyword evidence="6 9" id="KW-0732">Signal</keyword>
<sequence>MMCGIKRVFLAASIAMLLLHFCIQSEASSFDCCLGHRSKPLPIKGIRGFTEQRASETCDINAIIFHMRSGHSVCADPKSTWVKRAVRILSQRVKKM</sequence>
<evidence type="ECO:0000256" key="8">
    <source>
        <dbReference type="ARBA" id="ARBA00023198"/>
    </source>
</evidence>
<accession>A0A6P6F2W3</accession>
<dbReference type="AlphaFoldDB" id="A0A6P6F2W3"/>
<dbReference type="Proteomes" id="UP000515203">
    <property type="component" value="Unplaced"/>
</dbReference>
<dbReference type="PROSITE" id="PS00472">
    <property type="entry name" value="SMALL_CYTOKINES_CC"/>
    <property type="match status" value="1"/>
</dbReference>
<name>A0A6P6F2W3_OCTDE</name>
<proteinExistence type="inferred from homology"/>